<gene>
    <name evidence="1" type="ORF">PsorP6_010154</name>
</gene>
<dbReference type="EMBL" id="CM047585">
    <property type="protein sequence ID" value="KAI9910040.1"/>
    <property type="molecule type" value="Genomic_DNA"/>
</dbReference>
<protein>
    <submittedName>
        <fullName evidence="1">Uncharacterized protein</fullName>
    </submittedName>
</protein>
<evidence type="ECO:0000313" key="1">
    <source>
        <dbReference type="EMBL" id="KAI9910040.1"/>
    </source>
</evidence>
<evidence type="ECO:0000313" key="2">
    <source>
        <dbReference type="Proteomes" id="UP001163321"/>
    </source>
</evidence>
<sequence length="146" mass="16544">MMLFQVKHSTSSVSGRFDMAHDVRLLDPNVRATSKHTLFLNFVYRAMKHEVSPPRVSAFIKRLLQVVSVMYSVFIFAVIFLLSELGKVRPQLRPLIDEAETAGDDEGGDASEEVEEEEEEEIARVEEEERTTKVLAQLFGEKVASD</sequence>
<proteinExistence type="predicted"/>
<accession>A0ACC0VVT6</accession>
<dbReference type="Proteomes" id="UP001163321">
    <property type="component" value="Chromosome 6"/>
</dbReference>
<comment type="caution">
    <text evidence="1">The sequence shown here is derived from an EMBL/GenBank/DDBJ whole genome shotgun (WGS) entry which is preliminary data.</text>
</comment>
<organism evidence="1 2">
    <name type="scientific">Peronosclerospora sorghi</name>
    <dbReference type="NCBI Taxonomy" id="230839"/>
    <lineage>
        <taxon>Eukaryota</taxon>
        <taxon>Sar</taxon>
        <taxon>Stramenopiles</taxon>
        <taxon>Oomycota</taxon>
        <taxon>Peronosporomycetes</taxon>
        <taxon>Peronosporales</taxon>
        <taxon>Peronosporaceae</taxon>
        <taxon>Peronosclerospora</taxon>
    </lineage>
</organism>
<name>A0ACC0VVT6_9STRA</name>
<keyword evidence="2" id="KW-1185">Reference proteome</keyword>
<reference evidence="1 2" key="1">
    <citation type="journal article" date="2022" name="bioRxiv">
        <title>The genome of the oomycete Peronosclerospora sorghi, a cosmopolitan pathogen of maize and sorghum, is inflated with dispersed pseudogenes.</title>
        <authorList>
            <person name="Fletcher K."/>
            <person name="Martin F."/>
            <person name="Isakeit T."/>
            <person name="Cavanaugh K."/>
            <person name="Magill C."/>
            <person name="Michelmore R."/>
        </authorList>
    </citation>
    <scope>NUCLEOTIDE SEQUENCE [LARGE SCALE GENOMIC DNA]</scope>
    <source>
        <strain evidence="1">P6</strain>
    </source>
</reference>